<keyword evidence="6" id="KW-1185">Reference proteome</keyword>
<dbReference type="InterPro" id="IPR003313">
    <property type="entry name" value="AraC-bd"/>
</dbReference>
<dbReference type="InterPro" id="IPR014710">
    <property type="entry name" value="RmlC-like_jellyroll"/>
</dbReference>
<dbReference type="EMBL" id="LYPB01000077">
    <property type="protein sequence ID" value="OAS16025.1"/>
    <property type="molecule type" value="Genomic_DNA"/>
</dbReference>
<dbReference type="OrthoDB" id="9799319at2"/>
<sequence length="284" mass="33356">MSTHHIYYYRDFMEKDFPFKVDFRLETSLNQQAHAHEHVQICYVMRGTCFHYTDNQTFMMTKGDMLAIPPYVPHYFEPYKDEKVELVQIDFMPLVIDETETGSESALSNQFFPKIQISAHTQDVVEGLISSMRRENEQKQSGYHYLIKADLIRLLVTIFREGTKEAPSSKSKDTAGRRLFHEAVSYIEEHYAENLQLEDIAQRAAMSPTYFSYMFKVLKGQPFVQYVNDVRIRKAIDLLRMTEMSVLQICFETGFNHASHFNRMFKKVTGMTPLKYRQQSDVQS</sequence>
<dbReference type="PANTHER" id="PTHR43280">
    <property type="entry name" value="ARAC-FAMILY TRANSCRIPTIONAL REGULATOR"/>
    <property type="match status" value="1"/>
</dbReference>
<keyword evidence="2" id="KW-0238">DNA-binding</keyword>
<dbReference type="InterPro" id="IPR009057">
    <property type="entry name" value="Homeodomain-like_sf"/>
</dbReference>
<dbReference type="Gene3D" id="2.60.120.10">
    <property type="entry name" value="Jelly Rolls"/>
    <property type="match status" value="1"/>
</dbReference>
<evidence type="ECO:0000256" key="3">
    <source>
        <dbReference type="ARBA" id="ARBA00023163"/>
    </source>
</evidence>
<dbReference type="SUPFAM" id="SSF51215">
    <property type="entry name" value="Regulatory protein AraC"/>
    <property type="match status" value="1"/>
</dbReference>
<dbReference type="Gene3D" id="1.10.10.60">
    <property type="entry name" value="Homeodomain-like"/>
    <property type="match status" value="2"/>
</dbReference>
<comment type="caution">
    <text evidence="5">The sequence shown here is derived from an EMBL/GenBank/DDBJ whole genome shotgun (WGS) entry which is preliminary data.</text>
</comment>
<proteinExistence type="predicted"/>
<evidence type="ECO:0000259" key="4">
    <source>
        <dbReference type="PROSITE" id="PS01124"/>
    </source>
</evidence>
<feature type="domain" description="HTH araC/xylS-type" evidence="4">
    <location>
        <begin position="181"/>
        <end position="279"/>
    </location>
</feature>
<dbReference type="AlphaFoldDB" id="A0A198A4E8"/>
<dbReference type="InterPro" id="IPR020449">
    <property type="entry name" value="Tscrpt_reg_AraC-type_HTH"/>
</dbReference>
<organism evidence="5 6">
    <name type="scientific">Paenibacillus oryzisoli</name>
    <dbReference type="NCBI Taxonomy" id="1850517"/>
    <lineage>
        <taxon>Bacteria</taxon>
        <taxon>Bacillati</taxon>
        <taxon>Bacillota</taxon>
        <taxon>Bacilli</taxon>
        <taxon>Bacillales</taxon>
        <taxon>Paenibacillaceae</taxon>
        <taxon>Paenibacillus</taxon>
    </lineage>
</organism>
<dbReference type="RefSeq" id="WP_068667639.1">
    <property type="nucleotide sequence ID" value="NZ_LYPB01000077.1"/>
</dbReference>
<keyword evidence="3" id="KW-0804">Transcription</keyword>
<evidence type="ECO:0000256" key="1">
    <source>
        <dbReference type="ARBA" id="ARBA00023015"/>
    </source>
</evidence>
<dbReference type="PROSITE" id="PS00041">
    <property type="entry name" value="HTH_ARAC_FAMILY_1"/>
    <property type="match status" value="1"/>
</dbReference>
<dbReference type="PROSITE" id="PS01124">
    <property type="entry name" value="HTH_ARAC_FAMILY_2"/>
    <property type="match status" value="1"/>
</dbReference>
<dbReference type="InterPro" id="IPR018062">
    <property type="entry name" value="HTH_AraC-typ_CS"/>
</dbReference>
<dbReference type="Pfam" id="PF02311">
    <property type="entry name" value="AraC_binding"/>
    <property type="match status" value="1"/>
</dbReference>
<dbReference type="SMART" id="SM00342">
    <property type="entry name" value="HTH_ARAC"/>
    <property type="match status" value="1"/>
</dbReference>
<dbReference type="InterPro" id="IPR018060">
    <property type="entry name" value="HTH_AraC"/>
</dbReference>
<reference evidence="5 6" key="1">
    <citation type="submission" date="2016-05" db="EMBL/GenBank/DDBJ databases">
        <title>Paenibacillus sp. 1ZS3-15 nov., isolated from the rhizosphere soil.</title>
        <authorList>
            <person name="Zhang X.X."/>
            <person name="Zhang J."/>
        </authorList>
    </citation>
    <scope>NUCLEOTIDE SEQUENCE [LARGE SCALE GENOMIC DNA]</scope>
    <source>
        <strain evidence="5 6">1ZS3-15</strain>
    </source>
</reference>
<gene>
    <name evidence="5" type="ORF">A8708_05445</name>
</gene>
<evidence type="ECO:0000313" key="6">
    <source>
        <dbReference type="Proteomes" id="UP000078454"/>
    </source>
</evidence>
<protein>
    <recommendedName>
        <fullName evidence="4">HTH araC/xylS-type domain-containing protein</fullName>
    </recommendedName>
</protein>
<keyword evidence="1" id="KW-0805">Transcription regulation</keyword>
<dbReference type="SUPFAM" id="SSF46689">
    <property type="entry name" value="Homeodomain-like"/>
    <property type="match status" value="2"/>
</dbReference>
<evidence type="ECO:0000256" key="2">
    <source>
        <dbReference type="ARBA" id="ARBA00023125"/>
    </source>
</evidence>
<dbReference type="STRING" id="1850517.A8708_05445"/>
<accession>A0A198A4E8</accession>
<evidence type="ECO:0000313" key="5">
    <source>
        <dbReference type="EMBL" id="OAS16025.1"/>
    </source>
</evidence>
<dbReference type="PRINTS" id="PR00032">
    <property type="entry name" value="HTHARAC"/>
</dbReference>
<dbReference type="Pfam" id="PF12833">
    <property type="entry name" value="HTH_18"/>
    <property type="match status" value="1"/>
</dbReference>
<dbReference type="GO" id="GO:0003700">
    <property type="term" value="F:DNA-binding transcription factor activity"/>
    <property type="evidence" value="ECO:0007669"/>
    <property type="project" value="InterPro"/>
</dbReference>
<name>A0A198A4E8_9BACL</name>
<dbReference type="InterPro" id="IPR037923">
    <property type="entry name" value="HTH-like"/>
</dbReference>
<dbReference type="PANTHER" id="PTHR43280:SF34">
    <property type="entry name" value="ARAC-FAMILY TRANSCRIPTIONAL REGULATOR"/>
    <property type="match status" value="1"/>
</dbReference>
<dbReference type="Proteomes" id="UP000078454">
    <property type="component" value="Unassembled WGS sequence"/>
</dbReference>
<dbReference type="GO" id="GO:0043565">
    <property type="term" value="F:sequence-specific DNA binding"/>
    <property type="evidence" value="ECO:0007669"/>
    <property type="project" value="InterPro"/>
</dbReference>